<dbReference type="SUPFAM" id="SSF55729">
    <property type="entry name" value="Acyl-CoA N-acyltransferases (Nat)"/>
    <property type="match status" value="1"/>
</dbReference>
<reference evidence="4 5" key="1">
    <citation type="journal article" date="2019" name="Int. J. Syst. Evol. Microbiol.">
        <title>The Global Catalogue of Microorganisms (GCM) 10K type strain sequencing project: providing services to taxonomists for standard genome sequencing and annotation.</title>
        <authorList>
            <consortium name="The Broad Institute Genomics Platform"/>
            <consortium name="The Broad Institute Genome Sequencing Center for Infectious Disease"/>
            <person name="Wu L."/>
            <person name="Ma J."/>
        </authorList>
    </citation>
    <scope>NUCLEOTIDE SEQUENCE [LARGE SCALE GENOMIC DNA]</scope>
    <source>
        <strain evidence="4 5">XZGYJ-43</strain>
    </source>
</reference>
<dbReference type="Gene3D" id="3.40.630.30">
    <property type="match status" value="1"/>
</dbReference>
<dbReference type="InterPro" id="IPR016181">
    <property type="entry name" value="Acyl_CoA_acyltransferase"/>
</dbReference>
<dbReference type="Proteomes" id="UP001596447">
    <property type="component" value="Unassembled WGS sequence"/>
</dbReference>
<evidence type="ECO:0000256" key="1">
    <source>
        <dbReference type="ARBA" id="ARBA00022679"/>
    </source>
</evidence>
<dbReference type="PROSITE" id="PS51186">
    <property type="entry name" value="GNAT"/>
    <property type="match status" value="1"/>
</dbReference>
<feature type="domain" description="N-acetyltransferase" evidence="3">
    <location>
        <begin position="2"/>
        <end position="173"/>
    </location>
</feature>
<dbReference type="CDD" id="cd04301">
    <property type="entry name" value="NAT_SF"/>
    <property type="match status" value="1"/>
</dbReference>
<dbReference type="EMBL" id="JBHTAR010000011">
    <property type="protein sequence ID" value="MFC7200573.1"/>
    <property type="molecule type" value="Genomic_DNA"/>
</dbReference>
<dbReference type="EC" id="2.3.-.-" evidence="4"/>
<dbReference type="AlphaFoldDB" id="A0ABD5Z6A2"/>
<accession>A0ABD5Z6A2</accession>
<comment type="caution">
    <text evidence="4">The sequence shown here is derived from an EMBL/GenBank/DDBJ whole genome shotgun (WGS) entry which is preliminary data.</text>
</comment>
<evidence type="ECO:0000256" key="2">
    <source>
        <dbReference type="ARBA" id="ARBA00023315"/>
    </source>
</evidence>
<sequence length="175" mass="19093">MVRYRSATPDDAPAVRDVARRSWHATYDSLAGPETVSETVDEWYDPADLPEQIREATCFRVAEDATAGGTDAGADVDGGRVVGFVHGEYDGDGPARLPRLYLLPDQWRAGVGTSLLTTAETALRGAGASDLELSVLVDNDVGRTFYESRGFEPVERQHSNLGVDSLVMRKELYED</sequence>
<proteinExistence type="predicted"/>
<gene>
    <name evidence="4" type="ORF">ACFQJ9_14300</name>
</gene>
<keyword evidence="2 4" id="KW-0012">Acyltransferase</keyword>
<evidence type="ECO:0000313" key="5">
    <source>
        <dbReference type="Proteomes" id="UP001596447"/>
    </source>
</evidence>
<keyword evidence="5" id="KW-1185">Reference proteome</keyword>
<dbReference type="PANTHER" id="PTHR43877">
    <property type="entry name" value="AMINOALKYLPHOSPHONATE N-ACETYLTRANSFERASE-RELATED-RELATED"/>
    <property type="match status" value="1"/>
</dbReference>
<protein>
    <submittedName>
        <fullName evidence="4">GNAT family N-acetyltransferase</fullName>
        <ecNumber evidence="4">2.3.-.-</ecNumber>
    </submittedName>
</protein>
<dbReference type="RefSeq" id="WP_279527350.1">
    <property type="nucleotide sequence ID" value="NZ_CP122312.1"/>
</dbReference>
<organism evidence="4 5">
    <name type="scientific">Halospeciosus flavus</name>
    <dbReference type="NCBI Taxonomy" id="3032283"/>
    <lineage>
        <taxon>Archaea</taxon>
        <taxon>Methanobacteriati</taxon>
        <taxon>Methanobacteriota</taxon>
        <taxon>Stenosarchaea group</taxon>
        <taxon>Halobacteria</taxon>
        <taxon>Halobacteriales</taxon>
        <taxon>Halobacteriaceae</taxon>
        <taxon>Halospeciosus</taxon>
    </lineage>
</organism>
<dbReference type="GO" id="GO:0016746">
    <property type="term" value="F:acyltransferase activity"/>
    <property type="evidence" value="ECO:0007669"/>
    <property type="project" value="UniProtKB-KW"/>
</dbReference>
<keyword evidence="1 4" id="KW-0808">Transferase</keyword>
<dbReference type="InterPro" id="IPR000182">
    <property type="entry name" value="GNAT_dom"/>
</dbReference>
<name>A0ABD5Z6A2_9EURY</name>
<dbReference type="InterPro" id="IPR050832">
    <property type="entry name" value="Bact_Acetyltransf"/>
</dbReference>
<evidence type="ECO:0000313" key="4">
    <source>
        <dbReference type="EMBL" id="MFC7200573.1"/>
    </source>
</evidence>
<evidence type="ECO:0000259" key="3">
    <source>
        <dbReference type="PROSITE" id="PS51186"/>
    </source>
</evidence>
<dbReference type="Pfam" id="PF00583">
    <property type="entry name" value="Acetyltransf_1"/>
    <property type="match status" value="1"/>
</dbReference>